<reference evidence="3" key="1">
    <citation type="journal article" date="2021" name="ISME J.">
        <title>Evolutionary origin and ecological implication of a unique nif island in free-living Bradyrhizobium lineages.</title>
        <authorList>
            <person name="Tao J."/>
        </authorList>
    </citation>
    <scope>NUCLEOTIDE SEQUENCE [LARGE SCALE GENOMIC DNA]</scope>
    <source>
        <strain evidence="3">SZCCT0094</strain>
    </source>
</reference>
<name>A0ABS5GE62_9BRAD</name>
<protein>
    <submittedName>
        <fullName evidence="2">Uncharacterized protein</fullName>
    </submittedName>
</protein>
<accession>A0ABS5GE62</accession>
<proteinExistence type="predicted"/>
<dbReference type="RefSeq" id="WP_012045128.1">
    <property type="nucleotide sequence ID" value="NZ_JABFDP010000017.1"/>
</dbReference>
<keyword evidence="3" id="KW-1185">Reference proteome</keyword>
<dbReference type="EMBL" id="JAFCLK010000030">
    <property type="protein sequence ID" value="MBR1139523.1"/>
    <property type="molecule type" value="Genomic_DNA"/>
</dbReference>
<evidence type="ECO:0000313" key="2">
    <source>
        <dbReference type="EMBL" id="MBR1139523.1"/>
    </source>
</evidence>
<feature type="signal peptide" evidence="1">
    <location>
        <begin position="1"/>
        <end position="19"/>
    </location>
</feature>
<gene>
    <name evidence="2" type="ORF">JQ619_27565</name>
</gene>
<comment type="caution">
    <text evidence="2">The sequence shown here is derived from an EMBL/GenBank/DDBJ whole genome shotgun (WGS) entry which is preliminary data.</text>
</comment>
<organism evidence="2 3">
    <name type="scientific">Bradyrhizobium denitrificans</name>
    <dbReference type="NCBI Taxonomy" id="2734912"/>
    <lineage>
        <taxon>Bacteria</taxon>
        <taxon>Pseudomonadati</taxon>
        <taxon>Pseudomonadota</taxon>
        <taxon>Alphaproteobacteria</taxon>
        <taxon>Hyphomicrobiales</taxon>
        <taxon>Nitrobacteraceae</taxon>
        <taxon>Bradyrhizobium</taxon>
    </lineage>
</organism>
<feature type="chain" id="PRO_5046937236" evidence="1">
    <location>
        <begin position="20"/>
        <end position="79"/>
    </location>
</feature>
<sequence length="79" mass="8049">MRILVSVLLLSAAALPCSAQTVLKSEPLMLAPYEVALVQAASCPSGKVLKVTGAIRGVSRKRSCVALPAETASLATATP</sequence>
<dbReference type="Proteomes" id="UP001314635">
    <property type="component" value="Unassembled WGS sequence"/>
</dbReference>
<evidence type="ECO:0000256" key="1">
    <source>
        <dbReference type="SAM" id="SignalP"/>
    </source>
</evidence>
<keyword evidence="1" id="KW-0732">Signal</keyword>
<evidence type="ECO:0000313" key="3">
    <source>
        <dbReference type="Proteomes" id="UP001314635"/>
    </source>
</evidence>